<dbReference type="Proteomes" id="UP001174196">
    <property type="component" value="Unassembled WGS sequence"/>
</dbReference>
<protein>
    <submittedName>
        <fullName evidence="1">Glycosyltransferase family 4 protein</fullName>
    </submittedName>
</protein>
<gene>
    <name evidence="1" type="ORF">NWF35_04480</name>
</gene>
<accession>A0ABT8IK44</accession>
<dbReference type="PANTHER" id="PTHR45947">
    <property type="entry name" value="SULFOQUINOVOSYL TRANSFERASE SQD2"/>
    <property type="match status" value="1"/>
</dbReference>
<reference evidence="1" key="1">
    <citation type="submission" date="2022-08" db="EMBL/GenBank/DDBJ databases">
        <title>Polycladomyces zharkentsis sp. nov., a novel thermophilic CMC and starch-degrading bacterium isolated from a geothermal spring in Kazakhstan.</title>
        <authorList>
            <person name="Mashzhan A."/>
            <person name="Kistaubaeva A."/>
            <person name="Javier-Lopez R."/>
            <person name="Birkeland N.-K."/>
        </authorList>
    </citation>
    <scope>NUCLEOTIDE SEQUENCE</scope>
    <source>
        <strain evidence="1">KSR 13</strain>
    </source>
</reference>
<sequence length="162" mass="18457">MKGFQDFVRAMKLVSAKIPQAVFANLICTEKPLRLPGIPHKIHQPKTDRQMAHLYRSADVFVSTSWYEGFVLPVLEAMACKTAVVTTNSDGVLDFCHHGTSGFIVPPKRPRALASALLKVLRDRRLHRKLLVGAYHSALRHTKRQFEQDIVKTLEEIEQYHK</sequence>
<dbReference type="InterPro" id="IPR050194">
    <property type="entry name" value="Glycosyltransferase_grp1"/>
</dbReference>
<dbReference type="Gene3D" id="3.40.50.2000">
    <property type="entry name" value="Glycogen Phosphorylase B"/>
    <property type="match status" value="1"/>
</dbReference>
<name>A0ABT8IK44_9BACL</name>
<dbReference type="SUPFAM" id="SSF53756">
    <property type="entry name" value="UDP-Glycosyltransferase/glycogen phosphorylase"/>
    <property type="match status" value="1"/>
</dbReference>
<dbReference type="CDD" id="cd03801">
    <property type="entry name" value="GT4_PimA-like"/>
    <property type="match status" value="1"/>
</dbReference>
<dbReference type="Pfam" id="PF13692">
    <property type="entry name" value="Glyco_trans_1_4"/>
    <property type="match status" value="1"/>
</dbReference>
<keyword evidence="2" id="KW-1185">Reference proteome</keyword>
<evidence type="ECO:0000313" key="2">
    <source>
        <dbReference type="Proteomes" id="UP001174196"/>
    </source>
</evidence>
<proteinExistence type="predicted"/>
<dbReference type="EMBL" id="JANRHH010000020">
    <property type="protein sequence ID" value="MDN4593163.1"/>
    <property type="molecule type" value="Genomic_DNA"/>
</dbReference>
<organism evidence="1 2">
    <name type="scientific">Polycladomyces subterraneus</name>
    <dbReference type="NCBI Taxonomy" id="1016997"/>
    <lineage>
        <taxon>Bacteria</taxon>
        <taxon>Bacillati</taxon>
        <taxon>Bacillota</taxon>
        <taxon>Bacilli</taxon>
        <taxon>Bacillales</taxon>
        <taxon>Thermoactinomycetaceae</taxon>
        <taxon>Polycladomyces</taxon>
    </lineage>
</organism>
<dbReference type="PANTHER" id="PTHR45947:SF3">
    <property type="entry name" value="SULFOQUINOVOSYL TRANSFERASE SQD2"/>
    <property type="match status" value="1"/>
</dbReference>
<comment type="caution">
    <text evidence="1">The sequence shown here is derived from an EMBL/GenBank/DDBJ whole genome shotgun (WGS) entry which is preliminary data.</text>
</comment>
<evidence type="ECO:0000313" key="1">
    <source>
        <dbReference type="EMBL" id="MDN4593163.1"/>
    </source>
</evidence>